<feature type="transmembrane region" description="Helical" evidence="6">
    <location>
        <begin position="143"/>
        <end position="160"/>
    </location>
</feature>
<comment type="subcellular location">
    <subcellularLocation>
        <location evidence="1">Membrane</location>
        <topology evidence="1">Multi-pass membrane protein</topology>
    </subcellularLocation>
</comment>
<organism evidence="7 8">
    <name type="scientific">Sphingomonas chungangi</name>
    <dbReference type="NCBI Taxonomy" id="2683589"/>
    <lineage>
        <taxon>Bacteria</taxon>
        <taxon>Pseudomonadati</taxon>
        <taxon>Pseudomonadota</taxon>
        <taxon>Alphaproteobacteria</taxon>
        <taxon>Sphingomonadales</taxon>
        <taxon>Sphingomonadaceae</taxon>
        <taxon>Sphingomonas</taxon>
    </lineage>
</organism>
<keyword evidence="3 6" id="KW-0812">Transmembrane</keyword>
<proteinExistence type="inferred from homology"/>
<feature type="transmembrane region" description="Helical" evidence="6">
    <location>
        <begin position="112"/>
        <end position="131"/>
    </location>
</feature>
<dbReference type="EMBL" id="JACEIB010000001">
    <property type="protein sequence ID" value="MBA2932686.1"/>
    <property type="molecule type" value="Genomic_DNA"/>
</dbReference>
<dbReference type="AlphaFoldDB" id="A0A838L389"/>
<protein>
    <submittedName>
        <fullName evidence="7">Bax inhibitor-1/YccA family protein</fullName>
    </submittedName>
</protein>
<keyword evidence="4 6" id="KW-1133">Transmembrane helix</keyword>
<evidence type="ECO:0000256" key="6">
    <source>
        <dbReference type="RuleBase" id="RU004379"/>
    </source>
</evidence>
<sequence length="233" mass="25049">MERVQLRPLAGGDVDQGLRAHMIGIYRTMALGLLLTAGVSLAVASTPALVAAIFGTPLKWVAMFAPLAFVFFFTFRIDRMTTASARLAFFAFAAVMGVSMASIFLVFTGASIAQMFLVAATMFAGVSLWGYTTHRDLSRWSTFLMMGLIGVVATSLINLFVGSSAIQTILSLVGVVVFTGLTAWDTQRAKSEYFAYAGTQQAEKLAVMSALGLYLNLVNIFQLLLNLGGEREA</sequence>
<dbReference type="Pfam" id="PF01027">
    <property type="entry name" value="Bax1-I"/>
    <property type="match status" value="1"/>
</dbReference>
<feature type="transmembrane region" description="Helical" evidence="6">
    <location>
        <begin position="29"/>
        <end position="54"/>
    </location>
</feature>
<dbReference type="InterPro" id="IPR006214">
    <property type="entry name" value="Bax_inhibitor_1-related"/>
</dbReference>
<dbReference type="GO" id="GO:0005886">
    <property type="term" value="C:plasma membrane"/>
    <property type="evidence" value="ECO:0007669"/>
    <property type="project" value="TreeGrafter"/>
</dbReference>
<feature type="transmembrane region" description="Helical" evidence="6">
    <location>
        <begin position="205"/>
        <end position="225"/>
    </location>
</feature>
<comment type="similarity">
    <text evidence="2 6">Belongs to the BI1 family.</text>
</comment>
<evidence type="ECO:0000256" key="3">
    <source>
        <dbReference type="ARBA" id="ARBA00022692"/>
    </source>
</evidence>
<keyword evidence="5 6" id="KW-0472">Membrane</keyword>
<dbReference type="CDD" id="cd10432">
    <property type="entry name" value="BI-1-like_bacterial"/>
    <property type="match status" value="1"/>
</dbReference>
<feature type="transmembrane region" description="Helical" evidence="6">
    <location>
        <begin position="166"/>
        <end position="184"/>
    </location>
</feature>
<evidence type="ECO:0000256" key="5">
    <source>
        <dbReference type="ARBA" id="ARBA00023136"/>
    </source>
</evidence>
<dbReference type="RefSeq" id="WP_181638763.1">
    <property type="nucleotide sequence ID" value="NZ_JACEIB010000001.1"/>
</dbReference>
<evidence type="ECO:0000313" key="7">
    <source>
        <dbReference type="EMBL" id="MBA2932686.1"/>
    </source>
</evidence>
<feature type="transmembrane region" description="Helical" evidence="6">
    <location>
        <begin position="60"/>
        <end position="75"/>
    </location>
</feature>
<evidence type="ECO:0000256" key="2">
    <source>
        <dbReference type="ARBA" id="ARBA00010350"/>
    </source>
</evidence>
<reference evidence="7 8" key="1">
    <citation type="submission" date="2020-07" db="EMBL/GenBank/DDBJ databases">
        <authorList>
            <person name="Sun Q."/>
        </authorList>
    </citation>
    <scope>NUCLEOTIDE SEQUENCE [LARGE SCALE GENOMIC DNA]</scope>
    <source>
        <strain evidence="7 8">CGMCC 1.13654</strain>
    </source>
</reference>
<gene>
    <name evidence="7" type="ORF">HZF05_01130</name>
</gene>
<name>A0A838L389_9SPHN</name>
<evidence type="ECO:0000256" key="4">
    <source>
        <dbReference type="ARBA" id="ARBA00022989"/>
    </source>
</evidence>
<dbReference type="PANTHER" id="PTHR23291:SF50">
    <property type="entry name" value="PROTEIN LIFEGUARD 4"/>
    <property type="match status" value="1"/>
</dbReference>
<accession>A0A838L389</accession>
<feature type="transmembrane region" description="Helical" evidence="6">
    <location>
        <begin position="87"/>
        <end position="106"/>
    </location>
</feature>
<dbReference type="PANTHER" id="PTHR23291">
    <property type="entry name" value="BAX INHIBITOR-RELATED"/>
    <property type="match status" value="1"/>
</dbReference>
<evidence type="ECO:0000313" key="8">
    <source>
        <dbReference type="Proteomes" id="UP000570166"/>
    </source>
</evidence>
<dbReference type="Proteomes" id="UP000570166">
    <property type="component" value="Unassembled WGS sequence"/>
</dbReference>
<keyword evidence="8" id="KW-1185">Reference proteome</keyword>
<comment type="caution">
    <text evidence="7">The sequence shown here is derived from an EMBL/GenBank/DDBJ whole genome shotgun (WGS) entry which is preliminary data.</text>
</comment>
<evidence type="ECO:0000256" key="1">
    <source>
        <dbReference type="ARBA" id="ARBA00004141"/>
    </source>
</evidence>